<feature type="transmembrane region" description="Helical" evidence="1">
    <location>
        <begin position="103"/>
        <end position="124"/>
    </location>
</feature>
<keyword evidence="1" id="KW-0472">Membrane</keyword>
<comment type="caution">
    <text evidence="2">The sequence shown here is derived from an EMBL/GenBank/DDBJ whole genome shotgun (WGS) entry which is preliminary data.</text>
</comment>
<protein>
    <submittedName>
        <fullName evidence="2">Uncharacterized protein</fullName>
    </submittedName>
</protein>
<organism evidence="2 3">
    <name type="scientific">Chryseobacterium salviniae</name>
    <dbReference type="NCBI Taxonomy" id="3101750"/>
    <lineage>
        <taxon>Bacteria</taxon>
        <taxon>Pseudomonadati</taxon>
        <taxon>Bacteroidota</taxon>
        <taxon>Flavobacteriia</taxon>
        <taxon>Flavobacteriales</taxon>
        <taxon>Weeksellaceae</taxon>
        <taxon>Chryseobacterium group</taxon>
        <taxon>Chryseobacterium</taxon>
    </lineage>
</organism>
<keyword evidence="3" id="KW-1185">Reference proteome</keyword>
<keyword evidence="1" id="KW-1133">Transmembrane helix</keyword>
<accession>A0ABU6HUP7</accession>
<name>A0ABU6HUP7_9FLAO</name>
<gene>
    <name evidence="2" type="ORF">SOP96_11900</name>
</gene>
<sequence>MKLSEYQQDYYTFTGKLSDISRQLSLAGIAIIWIFKTTVKDKIILDASLKYAATFIILSLAADLLQYTYQSITWSVFYYTKKRNGNNDDDIIYSPEYLNYTSWILFSAKIILLIIAYILIIIFLNSKVMV</sequence>
<dbReference type="EMBL" id="JAYLAA010000040">
    <property type="protein sequence ID" value="MEC3876419.1"/>
    <property type="molecule type" value="Genomic_DNA"/>
</dbReference>
<feature type="transmembrane region" description="Helical" evidence="1">
    <location>
        <begin position="20"/>
        <end position="39"/>
    </location>
</feature>
<evidence type="ECO:0000313" key="3">
    <source>
        <dbReference type="Proteomes" id="UP001348397"/>
    </source>
</evidence>
<evidence type="ECO:0000313" key="2">
    <source>
        <dbReference type="EMBL" id="MEC3876419.1"/>
    </source>
</evidence>
<reference evidence="2 3" key="1">
    <citation type="submission" date="2024-01" db="EMBL/GenBank/DDBJ databases">
        <title>Chryseobacterium sp. T9W2-O.</title>
        <authorList>
            <person name="Maltman C."/>
        </authorList>
    </citation>
    <scope>NUCLEOTIDE SEQUENCE [LARGE SCALE GENOMIC DNA]</scope>
    <source>
        <strain evidence="2 3">T9W2-O</strain>
    </source>
</reference>
<dbReference type="Proteomes" id="UP001348397">
    <property type="component" value="Unassembled WGS sequence"/>
</dbReference>
<keyword evidence="1" id="KW-0812">Transmembrane</keyword>
<dbReference type="RefSeq" id="WP_326321159.1">
    <property type="nucleotide sequence ID" value="NZ_JAYLAA010000040.1"/>
</dbReference>
<feature type="transmembrane region" description="Helical" evidence="1">
    <location>
        <begin position="51"/>
        <end position="69"/>
    </location>
</feature>
<proteinExistence type="predicted"/>
<evidence type="ECO:0000256" key="1">
    <source>
        <dbReference type="SAM" id="Phobius"/>
    </source>
</evidence>